<dbReference type="CDD" id="cd15482">
    <property type="entry name" value="Sialidase_non-viral"/>
    <property type="match status" value="1"/>
</dbReference>
<dbReference type="PANTHER" id="PTHR39198:SF1">
    <property type="entry name" value="ALPHA-GALACTOSIDASE NEW3 DOMAIN-CONTAINING PROTEIN"/>
    <property type="match status" value="1"/>
</dbReference>
<sequence>MKVKIAKILLIGGIIGLLSAQEKNFSPVSIYRSNPSKPPYAEPSTYLKKEKIEVKVKTEFKLVEPAKPLKGENILGFGWFSNEVYNSATPGTDDGYDHWPSITTDGYGYLWAAYSASQGLGSNKDTIYIFYSPDKGNTWYLRLKWYSTDTLYGVFCPTISANKGDNYIYLDAALGEKRNYSFLAGLHFSLRFQHTGGGNVSDIYTTPISSYDLYVNGAIAADGTPNSPYVYLVVIDWSFDPDAAVDFYRSSDRGTTWELVHSESFYDAITSAIDATPKYSSQGAFFAYWRYDGTNSRIWVAEADPTSFSGWNEIDVGGNVVRWPVRVAWNGTKRIVIWEEHTANNNSDIYYRYNTGTGWSQRMIFDNTTRNFVSPDIAISSDGTAFLGIVRDENGDYWGHPAVFASTDYINWTPYKCNSDTTYDYDVIQEYNGHEQYLGTVLCNITTIEENGKIFPSLIWRRVQNTQGGGDPWFSGIQPIYSVSVEPDQTGNTMPGVSIDYLMAVTNNGNFDDIYNLSTSGTLPNWTAEIYDSAGTTPITTIAVNCKSTKYVRLRITPPPDAQMGVCDTTFLIAISSQEVSAKDSARAITCIQGVAGILIEPDTMGSTSPGVSINYMMRAINNGNLLDTINLTLYGTSPGWTSELFDSTGTTPINKIVVPAFSTRRFILKITPPQNAPAGSADTTIVKGTSSFNPSISDTATVITNIISIANILIEPDTTGEITPGQTLNYYLRVINNGNSLDSISLSLTSFHPSGWNTQLLDTLGNPINFIKVPPFGGMKRIILRVYAPPTAGSGERDSSIITGVSSINPSVSDKATVITYIGLIANIIVEPNQTKSGLPGELVKYRVFVRNLGNAQDLVDLSLTSSKNWADPIIRDTLGNIIPDNDGDGKQDLVLGVGETKWVEVWVYIPSNAQAGTQDTTIITGESNNIQGVKDNAILITKVLPQILSLIVDPDQTQKIPAGTQITYNLYAILKANTADTVKLTLSSPPPKWQAFLPVNKIWATPYDTIPFNVIVKAPKIDIIGPPEEIIDSFHLIVKGISKTDTNIYDIAEIITLVYPELDCHNFASPFKSSKGTTFIFSLPEKGKVTITVYNRLGEKIKDVIKDKEYNAGVHTYYWDGKNEKGNKVSPGVYVYIFKFEGETIRGERGIIRRKTAVIGD</sequence>
<proteinExistence type="predicted"/>
<dbReference type="InterPro" id="IPR036278">
    <property type="entry name" value="Sialidase_sf"/>
</dbReference>
<name>A0A7V3ZSM9_UNCW3</name>
<reference evidence="2" key="1">
    <citation type="journal article" date="2020" name="mSystems">
        <title>Genome- and Community-Level Interaction Insights into Carbon Utilization and Element Cycling Functions of Hydrothermarchaeota in Hydrothermal Sediment.</title>
        <authorList>
            <person name="Zhou Z."/>
            <person name="Liu Y."/>
            <person name="Xu W."/>
            <person name="Pan J."/>
            <person name="Luo Z.H."/>
            <person name="Li M."/>
        </authorList>
    </citation>
    <scope>NUCLEOTIDE SEQUENCE [LARGE SCALE GENOMIC DNA]</scope>
    <source>
        <strain evidence="2">SpSt-695</strain>
    </source>
</reference>
<protein>
    <recommendedName>
        <fullName evidence="1">FlgD/Vpr Ig-like domain-containing protein</fullName>
    </recommendedName>
</protein>
<dbReference type="SUPFAM" id="SSF50939">
    <property type="entry name" value="Sialidases"/>
    <property type="match status" value="1"/>
</dbReference>
<accession>A0A7V3ZSM9</accession>
<organism evidence="2">
    <name type="scientific">candidate division WOR-3 bacterium</name>
    <dbReference type="NCBI Taxonomy" id="2052148"/>
    <lineage>
        <taxon>Bacteria</taxon>
        <taxon>Bacteria division WOR-3</taxon>
    </lineage>
</organism>
<evidence type="ECO:0000259" key="1">
    <source>
        <dbReference type="Pfam" id="PF13860"/>
    </source>
</evidence>
<dbReference type="EMBL" id="DTDP01000061">
    <property type="protein sequence ID" value="HGK53658.1"/>
    <property type="molecule type" value="Genomic_DNA"/>
</dbReference>
<comment type="caution">
    <text evidence="2">The sequence shown here is derived from an EMBL/GenBank/DDBJ whole genome shotgun (WGS) entry which is preliminary data.</text>
</comment>
<feature type="domain" description="FlgD/Vpr Ig-like" evidence="1">
    <location>
        <begin position="1080"/>
        <end position="1136"/>
    </location>
</feature>
<dbReference type="Pfam" id="PF13860">
    <property type="entry name" value="FlgD_ig"/>
    <property type="match status" value="1"/>
</dbReference>
<dbReference type="AlphaFoldDB" id="A0A7V3ZSM9"/>
<evidence type="ECO:0000313" key="2">
    <source>
        <dbReference type="EMBL" id="HGK53658.1"/>
    </source>
</evidence>
<dbReference type="PANTHER" id="PTHR39198">
    <property type="entry name" value="HYPOTHETICAL MEMBRANE PROTEIN, CONSERVED"/>
    <property type="match status" value="1"/>
</dbReference>
<gene>
    <name evidence="2" type="ORF">ENU72_01380</name>
</gene>
<dbReference type="Gene3D" id="2.60.40.4070">
    <property type="match status" value="1"/>
</dbReference>
<dbReference type="InterPro" id="IPR025965">
    <property type="entry name" value="FlgD/Vpr_Ig-like"/>
</dbReference>